<protein>
    <submittedName>
        <fullName evidence="1">Uncharacterized protein</fullName>
    </submittedName>
</protein>
<reference evidence="1" key="2">
    <citation type="submission" date="2012-06" db="EMBL/GenBank/DDBJ databases">
        <authorList>
            <person name="Yu Y."/>
            <person name="Currie J."/>
            <person name="Lomeli R."/>
            <person name="Angelova A."/>
            <person name="Collura K."/>
            <person name="Wissotski M."/>
            <person name="Campos D."/>
            <person name="Kudrna D."/>
            <person name="Golser W."/>
            <person name="Ashely E."/>
            <person name="Descour A."/>
            <person name="Fernandes J."/>
            <person name="Soderlund C."/>
            <person name="Walbot V."/>
        </authorList>
    </citation>
    <scope>NUCLEOTIDE SEQUENCE</scope>
    <source>
        <strain evidence="1">B73</strain>
    </source>
</reference>
<evidence type="ECO:0000313" key="1">
    <source>
        <dbReference type="EMBL" id="ACL54345.1"/>
    </source>
</evidence>
<sequence length="133" mass="14401">MLFLTYSLLTSSQGVFPLAQKMEAFHIAPLATITDAAPVASLILLKSSYSKTSPLAITGIDSADTTSAISSHLARSLGLSLIFLPWTARAGTPVFSIRRANSTVSLGVFRRRILHVTVVSKFLRSVVRIYSVY</sequence>
<dbReference type="EMBL" id="BT055738">
    <property type="protein sequence ID" value="ACL54345.1"/>
    <property type="molecule type" value="mRNA"/>
</dbReference>
<name>B8A2E6_MAIZE</name>
<dbReference type="AlphaFoldDB" id="B8A2E6"/>
<accession>B8A2E6</accession>
<organism evidence="1">
    <name type="scientific">Zea mays</name>
    <name type="common">Maize</name>
    <dbReference type="NCBI Taxonomy" id="4577"/>
    <lineage>
        <taxon>Eukaryota</taxon>
        <taxon>Viridiplantae</taxon>
        <taxon>Streptophyta</taxon>
        <taxon>Embryophyta</taxon>
        <taxon>Tracheophyta</taxon>
        <taxon>Spermatophyta</taxon>
        <taxon>Magnoliopsida</taxon>
        <taxon>Liliopsida</taxon>
        <taxon>Poales</taxon>
        <taxon>Poaceae</taxon>
        <taxon>PACMAD clade</taxon>
        <taxon>Panicoideae</taxon>
        <taxon>Andropogonodae</taxon>
        <taxon>Andropogoneae</taxon>
        <taxon>Tripsacinae</taxon>
        <taxon>Zea</taxon>
    </lineage>
</organism>
<proteinExistence type="evidence at transcript level"/>
<reference evidence="1" key="1">
    <citation type="journal article" date="2009" name="PLoS Genet.">
        <title>Sequencing, mapping, and analysis of 27,455 maize full-length cDNAs.</title>
        <authorList>
            <person name="Soderlund C."/>
            <person name="Descour A."/>
            <person name="Kudrna D."/>
            <person name="Bomhoff M."/>
            <person name="Boyd L."/>
            <person name="Currie J."/>
            <person name="Angelova A."/>
            <person name="Collura K."/>
            <person name="Wissotski M."/>
            <person name="Ashley E."/>
            <person name="Morrow D."/>
            <person name="Fernandes J."/>
            <person name="Walbot V."/>
            <person name="Yu Y."/>
        </authorList>
    </citation>
    <scope>NUCLEOTIDE SEQUENCE</scope>
    <source>
        <strain evidence="1">B73</strain>
    </source>
</reference>